<evidence type="ECO:0000313" key="2">
    <source>
        <dbReference type="EMBL" id="GAF83777.1"/>
    </source>
</evidence>
<name>X0T6G4_9ZZZZ</name>
<comment type="caution">
    <text evidence="2">The sequence shown here is derived from an EMBL/GenBank/DDBJ whole genome shotgun (WGS) entry which is preliminary data.</text>
</comment>
<dbReference type="Pfam" id="PF05598">
    <property type="entry name" value="DUF772"/>
    <property type="match status" value="1"/>
</dbReference>
<dbReference type="PANTHER" id="PTHR33408">
    <property type="entry name" value="TRANSPOSASE"/>
    <property type="match status" value="1"/>
</dbReference>
<sequence length="146" mass="16943">MNARYRPYNPGEGYFTLIDPEDIKKHNPLLKAIDSFVEDHVSVEPFSQSVRNELEGAPAVHPRMMLKVIFYSYARGVYSSREMEDRMRWDPNYIYLSANQRVDHSTICNFILKYGDEVKAVFSRLVYVMAKMGYISLDFVAVDGTK</sequence>
<proteinExistence type="predicted"/>
<reference evidence="2" key="1">
    <citation type="journal article" date="2014" name="Front. Microbiol.">
        <title>High frequency of phylogenetically diverse reductive dehalogenase-homologous genes in deep subseafloor sedimentary metagenomes.</title>
        <authorList>
            <person name="Kawai M."/>
            <person name="Futagami T."/>
            <person name="Toyoda A."/>
            <person name="Takaki Y."/>
            <person name="Nishi S."/>
            <person name="Hori S."/>
            <person name="Arai W."/>
            <person name="Tsubouchi T."/>
            <person name="Morono Y."/>
            <person name="Uchiyama I."/>
            <person name="Ito T."/>
            <person name="Fujiyama A."/>
            <person name="Inagaki F."/>
            <person name="Takami H."/>
        </authorList>
    </citation>
    <scope>NUCLEOTIDE SEQUENCE</scope>
    <source>
        <strain evidence="2">Expedition CK06-06</strain>
    </source>
</reference>
<organism evidence="2">
    <name type="scientific">marine sediment metagenome</name>
    <dbReference type="NCBI Taxonomy" id="412755"/>
    <lineage>
        <taxon>unclassified sequences</taxon>
        <taxon>metagenomes</taxon>
        <taxon>ecological metagenomes</taxon>
    </lineage>
</organism>
<feature type="non-terminal residue" evidence="2">
    <location>
        <position position="146"/>
    </location>
</feature>
<evidence type="ECO:0000259" key="1">
    <source>
        <dbReference type="Pfam" id="PF05598"/>
    </source>
</evidence>
<dbReference type="InterPro" id="IPR008490">
    <property type="entry name" value="Transposase_InsH_N"/>
</dbReference>
<feature type="domain" description="Transposase InsH N-terminal" evidence="1">
    <location>
        <begin position="23"/>
        <end position="111"/>
    </location>
</feature>
<accession>X0T6G4</accession>
<gene>
    <name evidence="2" type="ORF">S01H1_06818</name>
</gene>
<dbReference type="EMBL" id="BARS01003515">
    <property type="protein sequence ID" value="GAF83777.1"/>
    <property type="molecule type" value="Genomic_DNA"/>
</dbReference>
<dbReference type="AlphaFoldDB" id="X0T6G4"/>
<protein>
    <recommendedName>
        <fullName evidence="1">Transposase InsH N-terminal domain-containing protein</fullName>
    </recommendedName>
</protein>